<reference evidence="1 2" key="1">
    <citation type="submission" date="2021-01" db="EMBL/GenBank/DDBJ databases">
        <title>Genomic Encyclopedia of Type Strains, Phase IV (KMG-IV): sequencing the most valuable type-strain genomes for metagenomic binning, comparative biology and taxonomic classification.</title>
        <authorList>
            <person name="Goeker M."/>
        </authorList>
    </citation>
    <scope>NUCLEOTIDE SEQUENCE [LARGE SCALE GENOMIC DNA]</scope>
    <source>
        <strain evidence="1 2">DSM 25890</strain>
    </source>
</reference>
<keyword evidence="2" id="KW-1185">Reference proteome</keyword>
<comment type="caution">
    <text evidence="1">The sequence shown here is derived from an EMBL/GenBank/DDBJ whole genome shotgun (WGS) entry which is preliminary data.</text>
</comment>
<accession>A0ABS2NML2</accession>
<proteinExistence type="predicted"/>
<name>A0ABS2NML2_9FIRM</name>
<gene>
    <name evidence="1" type="ORF">JOC73_000651</name>
</gene>
<evidence type="ECO:0000313" key="1">
    <source>
        <dbReference type="EMBL" id="MBM7614142.1"/>
    </source>
</evidence>
<dbReference type="RefSeq" id="WP_204400407.1">
    <property type="nucleotide sequence ID" value="NZ_JAFBEE010000002.1"/>
</dbReference>
<organism evidence="1 2">
    <name type="scientific">Alkaliphilus hydrothermalis</name>
    <dbReference type="NCBI Taxonomy" id="1482730"/>
    <lineage>
        <taxon>Bacteria</taxon>
        <taxon>Bacillati</taxon>
        <taxon>Bacillota</taxon>
        <taxon>Clostridia</taxon>
        <taxon>Peptostreptococcales</taxon>
        <taxon>Natronincolaceae</taxon>
        <taxon>Alkaliphilus</taxon>
    </lineage>
</organism>
<evidence type="ECO:0000313" key="2">
    <source>
        <dbReference type="Proteomes" id="UP001314796"/>
    </source>
</evidence>
<protein>
    <submittedName>
        <fullName evidence="1">Uncharacterized protein</fullName>
    </submittedName>
</protein>
<sequence>MGLLRKTLSIILGSSEETLVTAKTELSRTLGDKRISNDTEKNYILDMIAKDVIIHRCYGELDVEVIVMEQFNNYLKSWNRLQLQMLNRVLVCFYGYKLGDINTLPIAIKNLTFDLKVYKNV</sequence>
<dbReference type="EMBL" id="JAFBEE010000002">
    <property type="protein sequence ID" value="MBM7614142.1"/>
    <property type="molecule type" value="Genomic_DNA"/>
</dbReference>
<dbReference type="Proteomes" id="UP001314796">
    <property type="component" value="Unassembled WGS sequence"/>
</dbReference>